<dbReference type="InterPro" id="IPR036388">
    <property type="entry name" value="WH-like_DNA-bd_sf"/>
</dbReference>
<name>A0A840Y2U4_9PROT</name>
<keyword evidence="3" id="KW-1185">Reference proteome</keyword>
<proteinExistence type="predicted"/>
<dbReference type="InterPro" id="IPR051815">
    <property type="entry name" value="Molybdate_resp_trans_reg"/>
</dbReference>
<comment type="caution">
    <text evidence="2">The sequence shown here is derived from an EMBL/GenBank/DDBJ whole genome shotgun (WGS) entry which is preliminary data.</text>
</comment>
<dbReference type="EMBL" id="JACIJD010000014">
    <property type="protein sequence ID" value="MBB5695055.1"/>
    <property type="molecule type" value="Genomic_DNA"/>
</dbReference>
<dbReference type="InterPro" id="IPR000847">
    <property type="entry name" value="LysR_HTH_N"/>
</dbReference>
<dbReference type="SUPFAM" id="SSF46785">
    <property type="entry name" value="Winged helix' DNA-binding domain"/>
    <property type="match status" value="1"/>
</dbReference>
<dbReference type="RefSeq" id="WP_221299965.1">
    <property type="nucleotide sequence ID" value="NZ_JACIJD010000014.1"/>
</dbReference>
<evidence type="ECO:0000313" key="2">
    <source>
        <dbReference type="EMBL" id="MBB5695055.1"/>
    </source>
</evidence>
<dbReference type="PANTHER" id="PTHR30432">
    <property type="entry name" value="TRANSCRIPTIONAL REGULATOR MODE"/>
    <property type="match status" value="1"/>
</dbReference>
<dbReference type="PANTHER" id="PTHR30432:SF1">
    <property type="entry name" value="DNA-BINDING TRANSCRIPTIONAL DUAL REGULATOR MODE"/>
    <property type="match status" value="1"/>
</dbReference>
<gene>
    <name evidence="2" type="ORF">FHS87_003109</name>
</gene>
<feature type="domain" description="HTH lysR-type" evidence="1">
    <location>
        <begin position="35"/>
        <end position="96"/>
    </location>
</feature>
<dbReference type="Proteomes" id="UP000580654">
    <property type="component" value="Unassembled WGS sequence"/>
</dbReference>
<dbReference type="Pfam" id="PF00126">
    <property type="entry name" value="HTH_1"/>
    <property type="match status" value="1"/>
</dbReference>
<organism evidence="2 3">
    <name type="scientific">Muricoccus pecuniae</name>
    <dbReference type="NCBI Taxonomy" id="693023"/>
    <lineage>
        <taxon>Bacteria</taxon>
        <taxon>Pseudomonadati</taxon>
        <taxon>Pseudomonadota</taxon>
        <taxon>Alphaproteobacteria</taxon>
        <taxon>Acetobacterales</taxon>
        <taxon>Roseomonadaceae</taxon>
        <taxon>Muricoccus</taxon>
    </lineage>
</organism>
<dbReference type="AlphaFoldDB" id="A0A840Y2U4"/>
<dbReference type="Gene3D" id="1.10.10.10">
    <property type="entry name" value="Winged helix-like DNA-binding domain superfamily/Winged helix DNA-binding domain"/>
    <property type="match status" value="1"/>
</dbReference>
<dbReference type="GO" id="GO:0003700">
    <property type="term" value="F:DNA-binding transcription factor activity"/>
    <property type="evidence" value="ECO:0007669"/>
    <property type="project" value="InterPro"/>
</dbReference>
<evidence type="ECO:0000259" key="1">
    <source>
        <dbReference type="Pfam" id="PF00126"/>
    </source>
</evidence>
<dbReference type="InterPro" id="IPR036390">
    <property type="entry name" value="WH_DNA-bd_sf"/>
</dbReference>
<sequence>MAPAKRASRMPGEGGPRLSIRLDLGEGLRIGPGKVRLLEEIGRAGSISAAGRALGMSYRRAWELVEALNTGLGAPVAETAAGGAGGGGARLTALGEAVVRTYRGIEAEANAGAAERLAALARRGG</sequence>
<reference evidence="2 3" key="1">
    <citation type="submission" date="2020-08" db="EMBL/GenBank/DDBJ databases">
        <title>Genomic Encyclopedia of Type Strains, Phase IV (KMG-IV): sequencing the most valuable type-strain genomes for metagenomic binning, comparative biology and taxonomic classification.</title>
        <authorList>
            <person name="Goeker M."/>
        </authorList>
    </citation>
    <scope>NUCLEOTIDE SEQUENCE [LARGE SCALE GENOMIC DNA]</scope>
    <source>
        <strain evidence="2 3">DSM 25622</strain>
    </source>
</reference>
<protein>
    <submittedName>
        <fullName evidence="2">Molybdate transport system regulatory protein</fullName>
    </submittedName>
</protein>
<accession>A0A840Y2U4</accession>
<evidence type="ECO:0000313" key="3">
    <source>
        <dbReference type="Proteomes" id="UP000580654"/>
    </source>
</evidence>